<evidence type="ECO:0000313" key="2">
    <source>
        <dbReference type="Proteomes" id="UP000004564"/>
    </source>
</evidence>
<proteinExistence type="predicted"/>
<accession>A0A6C8GCH3</accession>
<organism evidence="1 2">
    <name type="scientific">Salmonella enterica subsp. enterica serovar Infantis str. SARB27</name>
    <dbReference type="NCBI Taxonomy" id="596155"/>
    <lineage>
        <taxon>Bacteria</taxon>
        <taxon>Pseudomonadati</taxon>
        <taxon>Pseudomonadota</taxon>
        <taxon>Gammaproteobacteria</taxon>
        <taxon>Enterobacterales</taxon>
        <taxon>Enterobacteriaceae</taxon>
        <taxon>Salmonella</taxon>
    </lineage>
</organism>
<protein>
    <submittedName>
        <fullName evidence="1">Uncharacterized protein</fullName>
    </submittedName>
</protein>
<dbReference type="EMBL" id="AFYI01000001">
    <property type="protein sequence ID" value="EHB43754.1"/>
    <property type="molecule type" value="Genomic_DNA"/>
</dbReference>
<sequence length="138" mass="15808">MKRVSVTLLLTLCINSGMIYMSNEYDVFWNFYAAEDTPSVSSDDPMRMTLDVVCNELLPQLHFADDDFLGIIDASGTTLQVCVTADEEAFWIEIPSIDAQGSYGKACDREELVELFRHVQEKINISDYPDFQFRSWKD</sequence>
<gene>
    <name evidence="1" type="ORF">SEENIN0B_00048</name>
</gene>
<evidence type="ECO:0000313" key="1">
    <source>
        <dbReference type="EMBL" id="EHB43754.1"/>
    </source>
</evidence>
<dbReference type="AlphaFoldDB" id="A0A6C8GCH3"/>
<name>A0A6C8GCH3_SALIN</name>
<reference evidence="1 2" key="1">
    <citation type="submission" date="2011-09" db="EMBL/GenBank/DDBJ databases">
        <authorList>
            <person name="McClelland M."/>
            <person name="Clifton S."/>
            <person name="Porwollik S."/>
            <person name="Cheng P."/>
            <person name="Wollam A."/>
            <person name="Wang C."/>
            <person name="Pepin K."/>
            <person name="Bhonagiri V."/>
            <person name="Fulton R."/>
            <person name="Fulton L.F."/>
            <person name="Delehaunty K."/>
            <person name="Fronick C."/>
            <person name="O'Laughlin M."/>
            <person name="Godfrey J."/>
            <person name="Waligorski J."/>
            <person name="Appelbaum E."/>
            <person name="Farmer C."/>
            <person name="Strong C."/>
            <person name="Tomlinson C."/>
            <person name="Hou S."/>
            <person name="Minx P."/>
            <person name="Warren W."/>
            <person name="Wilson R.K."/>
        </authorList>
    </citation>
    <scope>NUCLEOTIDE SEQUENCE [LARGE SCALE GENOMIC DNA]</scope>
    <source>
        <strain evidence="2">SARB 27</strain>
    </source>
</reference>
<dbReference type="Proteomes" id="UP000004564">
    <property type="component" value="Chromosome"/>
</dbReference>
<comment type="caution">
    <text evidence="1">The sequence shown here is derived from an EMBL/GenBank/DDBJ whole genome shotgun (WGS) entry which is preliminary data.</text>
</comment>